<dbReference type="InterPro" id="IPR002758">
    <property type="entry name" value="Cation_antiport_E"/>
</dbReference>
<comment type="subcellular location">
    <subcellularLocation>
        <location evidence="1">Cell membrane</location>
        <topology evidence="1">Multi-pass membrane protein</topology>
    </subcellularLocation>
</comment>
<feature type="transmembrane region" description="Helical" evidence="7">
    <location>
        <begin position="59"/>
        <end position="86"/>
    </location>
</feature>
<gene>
    <name evidence="8" type="ORF">SAMN05428964_103261</name>
</gene>
<comment type="similarity">
    <text evidence="2">Belongs to the CPA3 antiporters (TC 2.A.63) subunit E family.</text>
</comment>
<protein>
    <submittedName>
        <fullName evidence="8">Multisubunit potassium/proton antiporter, PhaE subunit</fullName>
    </submittedName>
</protein>
<keyword evidence="4 7" id="KW-0812">Transmembrane</keyword>
<evidence type="ECO:0000256" key="6">
    <source>
        <dbReference type="ARBA" id="ARBA00023136"/>
    </source>
</evidence>
<proteinExistence type="inferred from homology"/>
<evidence type="ECO:0000256" key="3">
    <source>
        <dbReference type="ARBA" id="ARBA00022475"/>
    </source>
</evidence>
<accession>A0A285TFC9</accession>
<evidence type="ECO:0000256" key="4">
    <source>
        <dbReference type="ARBA" id="ARBA00022692"/>
    </source>
</evidence>
<evidence type="ECO:0000256" key="2">
    <source>
        <dbReference type="ARBA" id="ARBA00006228"/>
    </source>
</evidence>
<dbReference type="Proteomes" id="UP000219068">
    <property type="component" value="Unassembled WGS sequence"/>
</dbReference>
<sequence>MMLKRCLPHPLLSLALLVVWVLLVNEISAGAVVFGAILAIVVPLITSSFWPAAPKVGNAYAICEYGLIVLWDILVANVVVAGLILFRKAESLETKCVVVPLDLTSPEAITTLAGTITMTPGTVTIDLSADAKSLLVHCLHAPDPQGVIDDIKTRYEGRLKEIFE</sequence>
<name>A0A285TFC9_9PROT</name>
<dbReference type="Pfam" id="PF01899">
    <property type="entry name" value="MNHE"/>
    <property type="match status" value="1"/>
</dbReference>
<dbReference type="PANTHER" id="PTHR34584">
    <property type="entry name" value="NA(+)/H(+) ANTIPORTER SUBUNIT E1"/>
    <property type="match status" value="1"/>
</dbReference>
<evidence type="ECO:0000256" key="1">
    <source>
        <dbReference type="ARBA" id="ARBA00004651"/>
    </source>
</evidence>
<dbReference type="GO" id="GO:0005886">
    <property type="term" value="C:plasma membrane"/>
    <property type="evidence" value="ECO:0007669"/>
    <property type="project" value="UniProtKB-SubCell"/>
</dbReference>
<reference evidence="8 9" key="1">
    <citation type="submission" date="2017-08" db="EMBL/GenBank/DDBJ databases">
        <authorList>
            <person name="de Groot N.N."/>
        </authorList>
    </citation>
    <scope>NUCLEOTIDE SEQUENCE [LARGE SCALE GENOMIC DNA]</scope>
    <source>
        <strain evidence="8 9">USBA 78</strain>
    </source>
</reference>
<dbReference type="NCBIfam" id="NF006518">
    <property type="entry name" value="PRK08965.1-2"/>
    <property type="match status" value="1"/>
</dbReference>
<dbReference type="GO" id="GO:0008324">
    <property type="term" value="F:monoatomic cation transmembrane transporter activity"/>
    <property type="evidence" value="ECO:0007669"/>
    <property type="project" value="InterPro"/>
</dbReference>
<evidence type="ECO:0000256" key="5">
    <source>
        <dbReference type="ARBA" id="ARBA00022989"/>
    </source>
</evidence>
<dbReference type="EMBL" id="OBMM01000003">
    <property type="protein sequence ID" value="SOC20935.1"/>
    <property type="molecule type" value="Genomic_DNA"/>
</dbReference>
<dbReference type="PIRSF" id="PIRSF019239">
    <property type="entry name" value="MrpE"/>
    <property type="match status" value="1"/>
</dbReference>
<keyword evidence="3" id="KW-1003">Cell membrane</keyword>
<keyword evidence="5 7" id="KW-1133">Transmembrane helix</keyword>
<organism evidence="8 9">
    <name type="scientific">Thalassospira xiamenensis</name>
    <dbReference type="NCBI Taxonomy" id="220697"/>
    <lineage>
        <taxon>Bacteria</taxon>
        <taxon>Pseudomonadati</taxon>
        <taxon>Pseudomonadota</taxon>
        <taxon>Alphaproteobacteria</taxon>
        <taxon>Rhodospirillales</taxon>
        <taxon>Thalassospiraceae</taxon>
        <taxon>Thalassospira</taxon>
    </lineage>
</organism>
<evidence type="ECO:0000313" key="8">
    <source>
        <dbReference type="EMBL" id="SOC20935.1"/>
    </source>
</evidence>
<evidence type="ECO:0000313" key="9">
    <source>
        <dbReference type="Proteomes" id="UP000219068"/>
    </source>
</evidence>
<keyword evidence="6 7" id="KW-0472">Membrane</keyword>
<dbReference type="PANTHER" id="PTHR34584:SF1">
    <property type="entry name" value="NA(+)_H(+) ANTIPORTER SUBUNIT E1"/>
    <property type="match status" value="1"/>
</dbReference>
<dbReference type="RefSeq" id="WP_231887046.1">
    <property type="nucleotide sequence ID" value="NZ_JPWJ01000001.1"/>
</dbReference>
<dbReference type="AlphaFoldDB" id="A0A285TFC9"/>
<evidence type="ECO:0000256" key="7">
    <source>
        <dbReference type="SAM" id="Phobius"/>
    </source>
</evidence>